<feature type="compositionally biased region" description="Polar residues" evidence="1">
    <location>
        <begin position="35"/>
        <end position="45"/>
    </location>
</feature>
<evidence type="ECO:0000256" key="1">
    <source>
        <dbReference type="SAM" id="MobiDB-lite"/>
    </source>
</evidence>
<dbReference type="AlphaFoldDB" id="A0A1I7X595"/>
<dbReference type="WBParaSite" id="Hba_12635">
    <property type="protein sequence ID" value="Hba_12635"/>
    <property type="gene ID" value="Hba_12635"/>
</dbReference>
<accession>A0A1I7X595</accession>
<feature type="region of interest" description="Disordered" evidence="1">
    <location>
        <begin position="23"/>
        <end position="45"/>
    </location>
</feature>
<evidence type="ECO:0000313" key="3">
    <source>
        <dbReference type="WBParaSite" id="Hba_12635"/>
    </source>
</evidence>
<evidence type="ECO:0000313" key="2">
    <source>
        <dbReference type="Proteomes" id="UP000095283"/>
    </source>
</evidence>
<reference evidence="3" key="1">
    <citation type="submission" date="2016-11" db="UniProtKB">
        <authorList>
            <consortium name="WormBaseParasite"/>
        </authorList>
    </citation>
    <scope>IDENTIFICATION</scope>
</reference>
<proteinExistence type="predicted"/>
<name>A0A1I7X595_HETBA</name>
<protein>
    <submittedName>
        <fullName evidence="3">Uncharacterized protein</fullName>
    </submittedName>
</protein>
<keyword evidence="2" id="KW-1185">Reference proteome</keyword>
<sequence length="45" mass="5206">MTKAITINLIIIRAVHLRRDERQVNPSYRAERVANPNTTSTEISR</sequence>
<organism evidence="2 3">
    <name type="scientific">Heterorhabditis bacteriophora</name>
    <name type="common">Entomopathogenic nematode worm</name>
    <dbReference type="NCBI Taxonomy" id="37862"/>
    <lineage>
        <taxon>Eukaryota</taxon>
        <taxon>Metazoa</taxon>
        <taxon>Ecdysozoa</taxon>
        <taxon>Nematoda</taxon>
        <taxon>Chromadorea</taxon>
        <taxon>Rhabditida</taxon>
        <taxon>Rhabditina</taxon>
        <taxon>Rhabditomorpha</taxon>
        <taxon>Strongyloidea</taxon>
        <taxon>Heterorhabditidae</taxon>
        <taxon>Heterorhabditis</taxon>
    </lineage>
</organism>
<dbReference type="Proteomes" id="UP000095283">
    <property type="component" value="Unplaced"/>
</dbReference>